<dbReference type="InterPro" id="IPR017892">
    <property type="entry name" value="Pkinase_C"/>
</dbReference>
<keyword evidence="3 12" id="KW-0723">Serine/threonine-protein kinase</keyword>
<dbReference type="PROSITE" id="PS51285">
    <property type="entry name" value="AGC_KINASE_CTER"/>
    <property type="match status" value="1"/>
</dbReference>
<comment type="catalytic activity">
    <reaction evidence="11 12">
        <text>L-seryl-[protein] + ATP = O-phospho-L-seryl-[protein] + ADP + H(+)</text>
        <dbReference type="Rhea" id="RHEA:17989"/>
        <dbReference type="Rhea" id="RHEA-COMP:9863"/>
        <dbReference type="Rhea" id="RHEA-COMP:11604"/>
        <dbReference type="ChEBI" id="CHEBI:15378"/>
        <dbReference type="ChEBI" id="CHEBI:29999"/>
        <dbReference type="ChEBI" id="CHEBI:30616"/>
        <dbReference type="ChEBI" id="CHEBI:83421"/>
        <dbReference type="ChEBI" id="CHEBI:456216"/>
        <dbReference type="EC" id="2.7.11.1"/>
    </reaction>
</comment>
<evidence type="ECO:0000313" key="19">
    <source>
        <dbReference type="Proteomes" id="UP000036403"/>
    </source>
</evidence>
<dbReference type="Proteomes" id="UP000036403">
    <property type="component" value="Unassembled WGS sequence"/>
</dbReference>
<dbReference type="PIRSF" id="PIRSF000606">
    <property type="entry name" value="Ribsml_S6_kin_2"/>
    <property type="match status" value="1"/>
</dbReference>
<dbReference type="FunFam" id="1.10.510.10:FF:000157">
    <property type="entry name" value="Ribosomal protein S6 kinase"/>
    <property type="match status" value="1"/>
</dbReference>
<comment type="catalytic activity">
    <reaction evidence="10 12">
        <text>L-threonyl-[protein] + ATP = O-phospho-L-threonyl-[protein] + ADP + H(+)</text>
        <dbReference type="Rhea" id="RHEA:46608"/>
        <dbReference type="Rhea" id="RHEA-COMP:11060"/>
        <dbReference type="Rhea" id="RHEA-COMP:11605"/>
        <dbReference type="ChEBI" id="CHEBI:15378"/>
        <dbReference type="ChEBI" id="CHEBI:30013"/>
        <dbReference type="ChEBI" id="CHEBI:30616"/>
        <dbReference type="ChEBI" id="CHEBI:61977"/>
        <dbReference type="ChEBI" id="CHEBI:456216"/>
        <dbReference type="EC" id="2.7.11.1"/>
    </reaction>
</comment>
<dbReference type="InterPro" id="IPR008271">
    <property type="entry name" value="Ser/Thr_kinase_AS"/>
</dbReference>
<evidence type="ECO:0000256" key="9">
    <source>
        <dbReference type="ARBA" id="ARBA00022840"/>
    </source>
</evidence>
<accession>A0A0J7KJN5</accession>
<keyword evidence="7 12" id="KW-0547">Nucleotide-binding</keyword>
<dbReference type="GO" id="GO:0000287">
    <property type="term" value="F:magnesium ion binding"/>
    <property type="evidence" value="ECO:0007669"/>
    <property type="project" value="InterPro"/>
</dbReference>
<dbReference type="GO" id="GO:0035556">
    <property type="term" value="P:intracellular signal transduction"/>
    <property type="evidence" value="ECO:0007669"/>
    <property type="project" value="InterPro"/>
</dbReference>
<keyword evidence="4" id="KW-0597">Phosphoprotein</keyword>
<evidence type="ECO:0000256" key="14">
    <source>
        <dbReference type="PROSITE-ProRule" id="PRU10141"/>
    </source>
</evidence>
<sequence>MTHFDMLKVLGTGAYGKVFLVRKRMGADAGQLYAMKVLKKASIVQKKKTTEHTKTERQILEAIRDSPFLITLYYAFQTNEKLCLILEYVPGGEMFTHLFHHERFSEEAVRIYVGEIILALERLHDAVDWWSVGVLTFELLTGASPFTLEGENSQQEISKRILKNDPPPKPSNLSDTVWDFIIRLLVKDPRQRLGGGPRDARELKEHPFFMDAAPDFTWEALENKRIKPPIVPQITHELDTSNFSDEFTKMNVAVESPAIVDDNNIDRHFRGYSYVAPSILFSDNVVSRDIFGDKQYIGPQRPSLSALHAIRFEESTFFQTYELDRTGPALGDGSFSICRRCRHRNTRQEYAVKIVSRKVDCSREETLLRACQRHAHVVKLIDVHHDRLHTYIVMELLTGGELSQRQRPFPEWQARRIMRQLASAVRYMHSCGMVHRDLKPENIVFAHAVEDSPVKIVDFGFARMKNNCEPLRTPCCTLPYAAPEIVAKQGYDESCDMWSLGTILYFMLSPGDPSFRADLPDMANRIKTGQIDFDSEAWSHVSAAAVQVMKGLLIVEPNNRLTARDLRCHSWITTINDASLPPATPILDVNHADYASVAGSSASSTTEREGFRLRAVDAAKLAQRRKNKRSTSSSSSRPSSSSSSPLSSIQLLRPPSAMASTANNTSTSSPSIFDFSDVATSEYLTSLSSSSDNSNSPITHSLLQKRAIEHAKYNLDPSGRPKKRRHHRHDADSENSNSSSSGPMTRSRKRKLEQMASTSGDAGSDISVESYESPSQIAQDETSVHRKHKAGKRPKRPPTITVE</sequence>
<comment type="cofactor">
    <cofactor evidence="1 12">
        <name>Mg(2+)</name>
        <dbReference type="ChEBI" id="CHEBI:18420"/>
    </cofactor>
</comment>
<evidence type="ECO:0000256" key="12">
    <source>
        <dbReference type="PIRNR" id="PIRNR000606"/>
    </source>
</evidence>
<dbReference type="OrthoDB" id="63267at2759"/>
<dbReference type="SUPFAM" id="SSF56112">
    <property type="entry name" value="Protein kinase-like (PK-like)"/>
    <property type="match status" value="2"/>
</dbReference>
<dbReference type="GO" id="GO:0005524">
    <property type="term" value="F:ATP binding"/>
    <property type="evidence" value="ECO:0007669"/>
    <property type="project" value="UniProtKB-UniRule"/>
</dbReference>
<evidence type="ECO:0000256" key="1">
    <source>
        <dbReference type="ARBA" id="ARBA00001946"/>
    </source>
</evidence>
<protein>
    <recommendedName>
        <fullName evidence="12">Ribosomal protein S6 kinase</fullName>
        <ecNumber evidence="12">2.7.11.1</ecNumber>
    </recommendedName>
</protein>
<dbReference type="Pfam" id="PF00433">
    <property type="entry name" value="Pkinase_C"/>
    <property type="match status" value="1"/>
</dbReference>
<evidence type="ECO:0000256" key="13">
    <source>
        <dbReference type="PIRSR" id="PIRSR000606-51"/>
    </source>
</evidence>
<evidence type="ECO:0000256" key="3">
    <source>
        <dbReference type="ARBA" id="ARBA00022527"/>
    </source>
</evidence>
<evidence type="ECO:0000256" key="10">
    <source>
        <dbReference type="ARBA" id="ARBA00047899"/>
    </source>
</evidence>
<dbReference type="PROSITE" id="PS50011">
    <property type="entry name" value="PROTEIN_KINASE_DOM"/>
    <property type="match status" value="2"/>
</dbReference>
<feature type="domain" description="Protein kinase" evidence="16">
    <location>
        <begin position="4"/>
        <end position="318"/>
    </location>
</feature>
<keyword evidence="5 12" id="KW-0808">Transferase</keyword>
<keyword evidence="6" id="KW-0677">Repeat</keyword>
<dbReference type="Gene3D" id="3.30.200.20">
    <property type="entry name" value="Phosphorylase Kinase, domain 1"/>
    <property type="match status" value="2"/>
</dbReference>
<gene>
    <name evidence="18" type="ORF">RF55_9801</name>
</gene>
<dbReference type="Gene3D" id="1.10.510.10">
    <property type="entry name" value="Transferase(Phosphotransferase) domain 1"/>
    <property type="match status" value="2"/>
</dbReference>
<feature type="compositionally biased region" description="Low complexity" evidence="15">
    <location>
        <begin position="630"/>
        <end position="649"/>
    </location>
</feature>
<dbReference type="FunFam" id="3.30.200.20:FF:000686">
    <property type="entry name" value="Ribosomal protein S6 kinase"/>
    <property type="match status" value="1"/>
</dbReference>
<feature type="domain" description="Protein kinase" evidence="16">
    <location>
        <begin position="324"/>
        <end position="572"/>
    </location>
</feature>
<dbReference type="EC" id="2.7.11.1" evidence="12"/>
<dbReference type="GO" id="GO:0004674">
    <property type="term" value="F:protein serine/threonine kinase activity"/>
    <property type="evidence" value="ECO:0007669"/>
    <property type="project" value="UniProtKB-KW"/>
</dbReference>
<evidence type="ECO:0000259" key="17">
    <source>
        <dbReference type="PROSITE" id="PS51285"/>
    </source>
</evidence>
<evidence type="ECO:0000256" key="2">
    <source>
        <dbReference type="ARBA" id="ARBA00009804"/>
    </source>
</evidence>
<feature type="compositionally biased region" description="Basic residues" evidence="15">
    <location>
        <begin position="785"/>
        <end position="796"/>
    </location>
</feature>
<feature type="compositionally biased region" description="Polar residues" evidence="15">
    <location>
        <begin position="770"/>
        <end position="781"/>
    </location>
</feature>
<evidence type="ECO:0000256" key="6">
    <source>
        <dbReference type="ARBA" id="ARBA00022737"/>
    </source>
</evidence>
<evidence type="ECO:0000259" key="16">
    <source>
        <dbReference type="PROSITE" id="PS50011"/>
    </source>
</evidence>
<comment type="caution">
    <text evidence="18">The sequence shown here is derived from an EMBL/GenBank/DDBJ whole genome shotgun (WGS) entry which is preliminary data.</text>
</comment>
<dbReference type="GO" id="GO:0106310">
    <property type="term" value="F:protein serine kinase activity"/>
    <property type="evidence" value="ECO:0007669"/>
    <property type="project" value="RHEA"/>
</dbReference>
<feature type="binding site" evidence="13">
    <location>
        <position position="36"/>
    </location>
    <ligand>
        <name>ATP</name>
        <dbReference type="ChEBI" id="CHEBI:30616"/>
    </ligand>
</feature>
<dbReference type="SMART" id="SM00133">
    <property type="entry name" value="S_TK_X"/>
    <property type="match status" value="1"/>
</dbReference>
<dbReference type="Pfam" id="PF00069">
    <property type="entry name" value="Pkinase"/>
    <property type="match status" value="3"/>
</dbReference>
<dbReference type="InterPro" id="IPR000719">
    <property type="entry name" value="Prot_kinase_dom"/>
</dbReference>
<dbReference type="InterPro" id="IPR016239">
    <property type="entry name" value="Ribosomal_S6_kinase_II"/>
</dbReference>
<evidence type="ECO:0000256" key="7">
    <source>
        <dbReference type="ARBA" id="ARBA00022741"/>
    </source>
</evidence>
<dbReference type="SMART" id="SM00220">
    <property type="entry name" value="S_TKc"/>
    <property type="match status" value="2"/>
</dbReference>
<dbReference type="PANTHER" id="PTHR24351">
    <property type="entry name" value="RIBOSOMAL PROTEIN S6 KINASE"/>
    <property type="match status" value="1"/>
</dbReference>
<reference evidence="18 19" key="1">
    <citation type="submission" date="2015-04" db="EMBL/GenBank/DDBJ databases">
        <title>Lasius niger genome sequencing.</title>
        <authorList>
            <person name="Konorov E.A."/>
            <person name="Nikitin M.A."/>
            <person name="Kirill M.V."/>
            <person name="Chang P."/>
        </authorList>
    </citation>
    <scope>NUCLEOTIDE SEQUENCE [LARGE SCALE GENOMIC DNA]</scope>
    <source>
        <tissue evidence="18">Whole</tissue>
    </source>
</reference>
<evidence type="ECO:0000256" key="4">
    <source>
        <dbReference type="ARBA" id="ARBA00022553"/>
    </source>
</evidence>
<feature type="region of interest" description="Disordered" evidence="15">
    <location>
        <begin position="712"/>
        <end position="803"/>
    </location>
</feature>
<feature type="region of interest" description="Disordered" evidence="15">
    <location>
        <begin position="620"/>
        <end position="649"/>
    </location>
</feature>
<organism evidence="18 19">
    <name type="scientific">Lasius niger</name>
    <name type="common">Black garden ant</name>
    <dbReference type="NCBI Taxonomy" id="67767"/>
    <lineage>
        <taxon>Eukaryota</taxon>
        <taxon>Metazoa</taxon>
        <taxon>Ecdysozoa</taxon>
        <taxon>Arthropoda</taxon>
        <taxon>Hexapoda</taxon>
        <taxon>Insecta</taxon>
        <taxon>Pterygota</taxon>
        <taxon>Neoptera</taxon>
        <taxon>Endopterygota</taxon>
        <taxon>Hymenoptera</taxon>
        <taxon>Apocrita</taxon>
        <taxon>Aculeata</taxon>
        <taxon>Formicoidea</taxon>
        <taxon>Formicidae</taxon>
        <taxon>Formicinae</taxon>
        <taxon>Lasius</taxon>
        <taxon>Lasius</taxon>
    </lineage>
</organism>
<dbReference type="InterPro" id="IPR000961">
    <property type="entry name" value="AGC-kinase_C"/>
</dbReference>
<feature type="domain" description="AGC-kinase C-terminal" evidence="17">
    <location>
        <begin position="214"/>
        <end position="284"/>
    </location>
</feature>
<comment type="similarity">
    <text evidence="2 12">Belongs to the protein kinase superfamily. AGC Ser/Thr protein kinase family. S6 kinase subfamily.</text>
</comment>
<dbReference type="InterPro" id="IPR011009">
    <property type="entry name" value="Kinase-like_dom_sf"/>
</dbReference>
<keyword evidence="8 12" id="KW-0418">Kinase</keyword>
<feature type="binding site" evidence="13">
    <location>
        <begin position="10"/>
        <end position="18"/>
    </location>
    <ligand>
        <name>ATP</name>
        <dbReference type="ChEBI" id="CHEBI:30616"/>
    </ligand>
</feature>
<feature type="binding site" evidence="13 14">
    <location>
        <position position="353"/>
    </location>
    <ligand>
        <name>ATP</name>
        <dbReference type="ChEBI" id="CHEBI:30616"/>
    </ligand>
</feature>
<evidence type="ECO:0000256" key="11">
    <source>
        <dbReference type="ARBA" id="ARBA00048679"/>
    </source>
</evidence>
<dbReference type="STRING" id="67767.A0A0J7KJN5"/>
<dbReference type="InterPro" id="IPR017441">
    <property type="entry name" value="Protein_kinase_ATP_BS"/>
</dbReference>
<dbReference type="AlphaFoldDB" id="A0A0J7KJN5"/>
<keyword evidence="19" id="KW-1185">Reference proteome</keyword>
<evidence type="ECO:0000313" key="18">
    <source>
        <dbReference type="EMBL" id="KMQ90444.1"/>
    </source>
</evidence>
<feature type="binding site" evidence="13">
    <location>
        <begin position="330"/>
        <end position="338"/>
    </location>
    <ligand>
        <name>ATP</name>
        <dbReference type="ChEBI" id="CHEBI:30616"/>
    </ligand>
</feature>
<dbReference type="PROSITE" id="PS00107">
    <property type="entry name" value="PROTEIN_KINASE_ATP"/>
    <property type="match status" value="1"/>
</dbReference>
<name>A0A0J7KJN5_LASNI</name>
<dbReference type="PROSITE" id="PS00108">
    <property type="entry name" value="PROTEIN_KINASE_ST"/>
    <property type="match status" value="1"/>
</dbReference>
<evidence type="ECO:0000256" key="8">
    <source>
        <dbReference type="ARBA" id="ARBA00022777"/>
    </source>
</evidence>
<dbReference type="EMBL" id="LBMM01006633">
    <property type="protein sequence ID" value="KMQ90444.1"/>
    <property type="molecule type" value="Genomic_DNA"/>
</dbReference>
<keyword evidence="9 12" id="KW-0067">ATP-binding</keyword>
<evidence type="ECO:0000256" key="15">
    <source>
        <dbReference type="SAM" id="MobiDB-lite"/>
    </source>
</evidence>
<proteinExistence type="inferred from homology"/>
<evidence type="ECO:0000256" key="5">
    <source>
        <dbReference type="ARBA" id="ARBA00022679"/>
    </source>
</evidence>
<dbReference type="PaxDb" id="67767-A0A0J7KJN5"/>